<dbReference type="Proteomes" id="UP000229631">
    <property type="component" value="Unassembled WGS sequence"/>
</dbReference>
<comment type="similarity">
    <text evidence="1">Belongs to the glycosyltransferase 2 family.</text>
</comment>
<organism evidence="5 6">
    <name type="scientific">Candidatus Shapirobacteria bacterium CG03_land_8_20_14_0_80_39_12</name>
    <dbReference type="NCBI Taxonomy" id="1974879"/>
    <lineage>
        <taxon>Bacteria</taxon>
        <taxon>Candidatus Shapironibacteriota</taxon>
    </lineage>
</organism>
<evidence type="ECO:0000259" key="4">
    <source>
        <dbReference type="Pfam" id="PF00535"/>
    </source>
</evidence>
<protein>
    <recommendedName>
        <fullName evidence="4">Glycosyltransferase 2-like domain-containing protein</fullName>
    </recommendedName>
</protein>
<feature type="domain" description="Glycosyltransferase 2-like" evidence="4">
    <location>
        <begin position="4"/>
        <end position="133"/>
    </location>
</feature>
<keyword evidence="2" id="KW-0328">Glycosyltransferase</keyword>
<dbReference type="Pfam" id="PF00535">
    <property type="entry name" value="Glycos_transf_2"/>
    <property type="match status" value="1"/>
</dbReference>
<dbReference type="PANTHER" id="PTHR43179">
    <property type="entry name" value="RHAMNOSYLTRANSFERASE WBBL"/>
    <property type="match status" value="1"/>
</dbReference>
<name>A0A2M7BB09_9BACT</name>
<dbReference type="EMBL" id="PEVC01000059">
    <property type="protein sequence ID" value="PIV00240.1"/>
    <property type="molecule type" value="Genomic_DNA"/>
</dbReference>
<dbReference type="InterPro" id="IPR001173">
    <property type="entry name" value="Glyco_trans_2-like"/>
</dbReference>
<dbReference type="CDD" id="cd04186">
    <property type="entry name" value="GT_2_like_c"/>
    <property type="match status" value="1"/>
</dbReference>
<proteinExistence type="inferred from homology"/>
<comment type="caution">
    <text evidence="5">The sequence shown here is derived from an EMBL/GenBank/DDBJ whole genome shotgun (WGS) entry which is preliminary data.</text>
</comment>
<dbReference type="GO" id="GO:0016757">
    <property type="term" value="F:glycosyltransferase activity"/>
    <property type="evidence" value="ECO:0007669"/>
    <property type="project" value="UniProtKB-KW"/>
</dbReference>
<accession>A0A2M7BB09</accession>
<sequence>MDVSVVITCWNGRKLLEKNLSQVLKASKNPNNKIFEIIVADDCSVDDSVSYLKKEFPEVKVIEQARNLGYSANCNSAVKEAKGDLVVILNLDVIPKDDFLEKSLPLFKDGKVFSVSFNEGKFGPGKIIWQNSFLEIVGNDKMPKSTVLTDWPSGGSSIFRKLIWQELGGLDLLFSPFYFEDVDLGIRATKAGFKCLWEPNSLIDHQHEATINPQNLVKYQRRDNISLIKERNLLLLTWKNLNNTSSFFSHVCGLSKRIIHHPGYLKILFLATIKLMSCNFRKKKIEKNY</sequence>
<dbReference type="InterPro" id="IPR029044">
    <property type="entry name" value="Nucleotide-diphossugar_trans"/>
</dbReference>
<evidence type="ECO:0000256" key="2">
    <source>
        <dbReference type="ARBA" id="ARBA00022676"/>
    </source>
</evidence>
<dbReference type="SUPFAM" id="SSF53448">
    <property type="entry name" value="Nucleotide-diphospho-sugar transferases"/>
    <property type="match status" value="1"/>
</dbReference>
<evidence type="ECO:0000256" key="3">
    <source>
        <dbReference type="ARBA" id="ARBA00022679"/>
    </source>
</evidence>
<dbReference type="PANTHER" id="PTHR43179:SF12">
    <property type="entry name" value="GALACTOFURANOSYLTRANSFERASE GLFT2"/>
    <property type="match status" value="1"/>
</dbReference>
<reference evidence="6" key="1">
    <citation type="submission" date="2017-09" db="EMBL/GenBank/DDBJ databases">
        <title>Depth-based differentiation of microbial function through sediment-hosted aquifers and enrichment of novel symbionts in the deep terrestrial subsurface.</title>
        <authorList>
            <person name="Probst A.J."/>
            <person name="Ladd B."/>
            <person name="Jarett J.K."/>
            <person name="Geller-Mcgrath D.E."/>
            <person name="Sieber C.M.K."/>
            <person name="Emerson J.B."/>
            <person name="Anantharaman K."/>
            <person name="Thomas B.C."/>
            <person name="Malmstrom R."/>
            <person name="Stieglmeier M."/>
            <person name="Klingl A."/>
            <person name="Woyke T."/>
            <person name="Ryan C.M."/>
            <person name="Banfield J.F."/>
        </authorList>
    </citation>
    <scope>NUCLEOTIDE SEQUENCE [LARGE SCALE GENOMIC DNA]</scope>
</reference>
<evidence type="ECO:0000313" key="5">
    <source>
        <dbReference type="EMBL" id="PIV00240.1"/>
    </source>
</evidence>
<dbReference type="AlphaFoldDB" id="A0A2M7BB09"/>
<dbReference type="Gene3D" id="3.90.550.10">
    <property type="entry name" value="Spore Coat Polysaccharide Biosynthesis Protein SpsA, Chain A"/>
    <property type="match status" value="1"/>
</dbReference>
<evidence type="ECO:0000256" key="1">
    <source>
        <dbReference type="ARBA" id="ARBA00006739"/>
    </source>
</evidence>
<evidence type="ECO:0000313" key="6">
    <source>
        <dbReference type="Proteomes" id="UP000229631"/>
    </source>
</evidence>
<gene>
    <name evidence="5" type="ORF">COS54_03335</name>
</gene>
<keyword evidence="3" id="KW-0808">Transferase</keyword>